<dbReference type="InterPro" id="IPR045621">
    <property type="entry name" value="BPD_transp_1_N"/>
</dbReference>
<evidence type="ECO:0000256" key="4">
    <source>
        <dbReference type="ARBA" id="ARBA00022692"/>
    </source>
</evidence>
<dbReference type="Pfam" id="PF00528">
    <property type="entry name" value="BPD_transp_1"/>
    <property type="match status" value="1"/>
</dbReference>
<dbReference type="PROSITE" id="PS50928">
    <property type="entry name" value="ABC_TM1"/>
    <property type="match status" value="1"/>
</dbReference>
<dbReference type="CDD" id="cd06261">
    <property type="entry name" value="TM_PBP2"/>
    <property type="match status" value="1"/>
</dbReference>
<dbReference type="Pfam" id="PF19300">
    <property type="entry name" value="BPD_transp_1_N"/>
    <property type="match status" value="1"/>
</dbReference>
<dbReference type="EMBL" id="JAEHHL010000004">
    <property type="protein sequence ID" value="MBK0399303.1"/>
    <property type="molecule type" value="Genomic_DNA"/>
</dbReference>
<organism evidence="9 10">
    <name type="scientific">Thermohalobaculum xanthum</name>
    <dbReference type="NCBI Taxonomy" id="2753746"/>
    <lineage>
        <taxon>Bacteria</taxon>
        <taxon>Pseudomonadati</taxon>
        <taxon>Pseudomonadota</taxon>
        <taxon>Alphaproteobacteria</taxon>
        <taxon>Rhodobacterales</taxon>
        <taxon>Paracoccaceae</taxon>
        <taxon>Thermohalobaculum</taxon>
    </lineage>
</organism>
<dbReference type="PANTHER" id="PTHR30465">
    <property type="entry name" value="INNER MEMBRANE ABC TRANSPORTER"/>
    <property type="match status" value="1"/>
</dbReference>
<feature type="transmembrane region" description="Helical" evidence="7">
    <location>
        <begin position="196"/>
        <end position="218"/>
    </location>
</feature>
<dbReference type="Gene3D" id="1.10.3720.10">
    <property type="entry name" value="MetI-like"/>
    <property type="match status" value="1"/>
</dbReference>
<sequence length="341" mass="36845">MIRFLLRRTVTMVLTLVAVSALVFIIINLPPGNYVSNQIAEMRSSGEAAGVERAAALIKEHSLDRPLWEQYLIWIGAAPGPAGFNGLLQGNLGWSFELARPVAEVVGETAGLTVIVNLAALMFVYLVALPLGTIAAVRANSWIDYIASLIGYIGLATPNFLLALIMLFYGARYFDIPIGGLMAREYEGEPMGWDKFLSILTHLIVPTIVIGTSAAAAVMRRLRANLMDELNKPYVETAKAKGVPPVTRVVRYPLRMALNPFVADIGNLAPQLVSGSVMISVVMSLPTLGPILLQSLRSQDIFMSGFVLLFVSGLTLLGMLISDILLAVLDPRIRLAGREGA</sequence>
<dbReference type="GO" id="GO:0055085">
    <property type="term" value="P:transmembrane transport"/>
    <property type="evidence" value="ECO:0007669"/>
    <property type="project" value="InterPro"/>
</dbReference>
<comment type="caution">
    <text evidence="9">The sequence shown here is derived from an EMBL/GenBank/DDBJ whole genome shotgun (WGS) entry which is preliminary data.</text>
</comment>
<protein>
    <submittedName>
        <fullName evidence="9">ABC transporter permease</fullName>
    </submittedName>
</protein>
<evidence type="ECO:0000256" key="1">
    <source>
        <dbReference type="ARBA" id="ARBA00004651"/>
    </source>
</evidence>
<evidence type="ECO:0000256" key="7">
    <source>
        <dbReference type="RuleBase" id="RU363032"/>
    </source>
</evidence>
<feature type="transmembrane region" description="Helical" evidence="7">
    <location>
        <begin position="114"/>
        <end position="137"/>
    </location>
</feature>
<reference evidence="9" key="1">
    <citation type="submission" date="2020-12" db="EMBL/GenBank/DDBJ databases">
        <title>Bacterial taxonomy.</title>
        <authorList>
            <person name="Pan X."/>
        </authorList>
    </citation>
    <scope>NUCLEOTIDE SEQUENCE</scope>
    <source>
        <strain evidence="9">M0105</strain>
    </source>
</reference>
<evidence type="ECO:0000313" key="9">
    <source>
        <dbReference type="EMBL" id="MBK0399303.1"/>
    </source>
</evidence>
<dbReference type="InterPro" id="IPR000515">
    <property type="entry name" value="MetI-like"/>
</dbReference>
<evidence type="ECO:0000259" key="8">
    <source>
        <dbReference type="PROSITE" id="PS50928"/>
    </source>
</evidence>
<dbReference type="Proteomes" id="UP000655420">
    <property type="component" value="Unassembled WGS sequence"/>
</dbReference>
<keyword evidence="5 7" id="KW-1133">Transmembrane helix</keyword>
<keyword evidence="10" id="KW-1185">Reference proteome</keyword>
<feature type="domain" description="ABC transmembrane type-1" evidence="8">
    <location>
        <begin position="110"/>
        <end position="320"/>
    </location>
</feature>
<dbReference type="GO" id="GO:0005886">
    <property type="term" value="C:plasma membrane"/>
    <property type="evidence" value="ECO:0007669"/>
    <property type="project" value="UniProtKB-SubCell"/>
</dbReference>
<feature type="transmembrane region" description="Helical" evidence="7">
    <location>
        <begin position="12"/>
        <end position="29"/>
    </location>
</feature>
<dbReference type="SUPFAM" id="SSF161098">
    <property type="entry name" value="MetI-like"/>
    <property type="match status" value="1"/>
</dbReference>
<accession>A0A8J7M7W6</accession>
<evidence type="ECO:0000256" key="2">
    <source>
        <dbReference type="ARBA" id="ARBA00022448"/>
    </source>
</evidence>
<keyword evidence="4 7" id="KW-0812">Transmembrane</keyword>
<evidence type="ECO:0000256" key="6">
    <source>
        <dbReference type="ARBA" id="ARBA00023136"/>
    </source>
</evidence>
<dbReference type="AlphaFoldDB" id="A0A8J7M7W6"/>
<name>A0A8J7M7W6_9RHOB</name>
<comment type="subcellular location">
    <subcellularLocation>
        <location evidence="1 7">Cell membrane</location>
        <topology evidence="1 7">Multi-pass membrane protein</topology>
    </subcellularLocation>
</comment>
<feature type="transmembrane region" description="Helical" evidence="7">
    <location>
        <begin position="305"/>
        <end position="329"/>
    </location>
</feature>
<keyword evidence="3" id="KW-1003">Cell membrane</keyword>
<dbReference type="PANTHER" id="PTHR30465:SF43">
    <property type="entry name" value="OLIGOPEPTIDE ABC TRANSPORTER, PERMEASE PROTEIN"/>
    <property type="match status" value="1"/>
</dbReference>
<dbReference type="RefSeq" id="WP_200609403.1">
    <property type="nucleotide sequence ID" value="NZ_JAEHHL010000004.1"/>
</dbReference>
<gene>
    <name evidence="9" type="ORF">H0I76_08880</name>
</gene>
<proteinExistence type="inferred from homology"/>
<keyword evidence="2 7" id="KW-0813">Transport</keyword>
<evidence type="ECO:0000256" key="3">
    <source>
        <dbReference type="ARBA" id="ARBA00022475"/>
    </source>
</evidence>
<evidence type="ECO:0000256" key="5">
    <source>
        <dbReference type="ARBA" id="ARBA00022989"/>
    </source>
</evidence>
<feature type="transmembrane region" description="Helical" evidence="7">
    <location>
        <begin position="272"/>
        <end position="293"/>
    </location>
</feature>
<evidence type="ECO:0000313" key="10">
    <source>
        <dbReference type="Proteomes" id="UP000655420"/>
    </source>
</evidence>
<keyword evidence="6 7" id="KW-0472">Membrane</keyword>
<feature type="transmembrane region" description="Helical" evidence="7">
    <location>
        <begin position="149"/>
        <end position="171"/>
    </location>
</feature>
<comment type="similarity">
    <text evidence="7">Belongs to the binding-protein-dependent transport system permease family.</text>
</comment>
<dbReference type="InterPro" id="IPR035906">
    <property type="entry name" value="MetI-like_sf"/>
</dbReference>